<proteinExistence type="predicted"/>
<evidence type="ECO:0000313" key="2">
    <source>
        <dbReference type="EMBL" id="NOJ79906.1"/>
    </source>
</evidence>
<dbReference type="Pfam" id="PF12728">
    <property type="entry name" value="HTH_17"/>
    <property type="match status" value="1"/>
</dbReference>
<sequence>MNMGSSPVQQFEDAWDVDRAARFLGVSPKTLYRMAAGAEVPSYKVGGALRFDPMRLAAWRNERQRGG</sequence>
<dbReference type="InterPro" id="IPR009061">
    <property type="entry name" value="DNA-bd_dom_put_sf"/>
</dbReference>
<dbReference type="Proteomes" id="UP000533080">
    <property type="component" value="Unassembled WGS sequence"/>
</dbReference>
<evidence type="ECO:0000313" key="3">
    <source>
        <dbReference type="Proteomes" id="UP000533080"/>
    </source>
</evidence>
<accession>A0A7Y4III5</accession>
<evidence type="ECO:0000259" key="1">
    <source>
        <dbReference type="Pfam" id="PF12728"/>
    </source>
</evidence>
<reference evidence="2 3" key="1">
    <citation type="submission" date="2020-05" db="EMBL/GenBank/DDBJ databases">
        <authorList>
            <person name="Whitworth D."/>
        </authorList>
    </citation>
    <scope>NUCLEOTIDE SEQUENCE [LARGE SCALE GENOMIC DNA]</scope>
    <source>
        <strain evidence="2 3">AM005</strain>
    </source>
</reference>
<dbReference type="EMBL" id="JABFNT010000047">
    <property type="protein sequence ID" value="NOJ79906.1"/>
    <property type="molecule type" value="Genomic_DNA"/>
</dbReference>
<name>A0A7Y4III5_MYXXA</name>
<gene>
    <name evidence="2" type="ORF">HNV28_16400</name>
</gene>
<protein>
    <submittedName>
        <fullName evidence="2">Helix-turn-helix domain-containing protein</fullName>
    </submittedName>
</protein>
<organism evidence="2 3">
    <name type="scientific">Myxococcus xanthus</name>
    <dbReference type="NCBI Taxonomy" id="34"/>
    <lineage>
        <taxon>Bacteria</taxon>
        <taxon>Pseudomonadati</taxon>
        <taxon>Myxococcota</taxon>
        <taxon>Myxococcia</taxon>
        <taxon>Myxococcales</taxon>
        <taxon>Cystobacterineae</taxon>
        <taxon>Myxococcaceae</taxon>
        <taxon>Myxococcus</taxon>
    </lineage>
</organism>
<feature type="domain" description="Helix-turn-helix" evidence="1">
    <location>
        <begin position="17"/>
        <end position="63"/>
    </location>
</feature>
<dbReference type="AlphaFoldDB" id="A0A7Y4III5"/>
<dbReference type="RefSeq" id="WP_161606771.1">
    <property type="nucleotide sequence ID" value="NZ_CP017169.1"/>
</dbReference>
<dbReference type="InterPro" id="IPR041657">
    <property type="entry name" value="HTH_17"/>
</dbReference>
<comment type="caution">
    <text evidence="2">The sequence shown here is derived from an EMBL/GenBank/DDBJ whole genome shotgun (WGS) entry which is preliminary data.</text>
</comment>
<dbReference type="SUPFAM" id="SSF46955">
    <property type="entry name" value="Putative DNA-binding domain"/>
    <property type="match status" value="1"/>
</dbReference>